<gene>
    <name evidence="2" type="ORF">E2C04_06125</name>
</gene>
<evidence type="ECO:0000313" key="2">
    <source>
        <dbReference type="EMBL" id="QCC76902.1"/>
    </source>
</evidence>
<dbReference type="OrthoDB" id="6075445at2"/>
<proteinExistence type="predicted"/>
<protein>
    <submittedName>
        <fullName evidence="2">Uncharacterized protein</fullName>
    </submittedName>
</protein>
<dbReference type="RefSeq" id="WP_135831949.1">
    <property type="nucleotide sequence ID" value="NZ_CP038462.1"/>
</dbReference>
<feature type="compositionally biased region" description="Pro residues" evidence="1">
    <location>
        <begin position="259"/>
        <end position="272"/>
    </location>
</feature>
<dbReference type="AlphaFoldDB" id="A0A4P7U9Z9"/>
<dbReference type="EMBL" id="CP038462">
    <property type="protein sequence ID" value="QCC76902.1"/>
    <property type="molecule type" value="Genomic_DNA"/>
</dbReference>
<accession>A0A4P7U9Z9</accession>
<organism evidence="2 3">
    <name type="scientific">Nocardioides daphniae</name>
    <dbReference type="NCBI Taxonomy" id="402297"/>
    <lineage>
        <taxon>Bacteria</taxon>
        <taxon>Bacillati</taxon>
        <taxon>Actinomycetota</taxon>
        <taxon>Actinomycetes</taxon>
        <taxon>Propionibacteriales</taxon>
        <taxon>Nocardioidaceae</taxon>
        <taxon>Nocardioides</taxon>
    </lineage>
</organism>
<feature type="compositionally biased region" description="Low complexity" evidence="1">
    <location>
        <begin position="273"/>
        <end position="292"/>
    </location>
</feature>
<reference evidence="2 3" key="1">
    <citation type="journal article" date="2008" name="Int. J. Syst. Evol. Microbiol.">
        <title>Nocardioides daphniae sp. nov., isolated from Daphnia cucullata (Crustacea: Cladocera).</title>
        <authorList>
            <person name="Toth E.M."/>
            <person name="Keki Z."/>
            <person name="Homonnay Z.G."/>
            <person name="Borsodi A.K."/>
            <person name="Marialigeti K."/>
            <person name="Schumann P."/>
        </authorList>
    </citation>
    <scope>NUCLEOTIDE SEQUENCE [LARGE SCALE GENOMIC DNA]</scope>
    <source>
        <strain evidence="2 3">JCM 16608</strain>
    </source>
</reference>
<feature type="region of interest" description="Disordered" evidence="1">
    <location>
        <begin position="236"/>
        <end position="305"/>
    </location>
</feature>
<evidence type="ECO:0000256" key="1">
    <source>
        <dbReference type="SAM" id="MobiDB-lite"/>
    </source>
</evidence>
<dbReference type="KEGG" id="ndp:E2C04_06125"/>
<sequence>MASGQRRSARRMLTRARARARSLRGAAAPARGAGARGDGRVALLLDSPLFDAEWYALRTGAQGDREALVRHYLATPREKRVSPQPLFDPAWFARCSKLDLTGKDPFLVYLRRKPFGTPTHPAFSTVHYRRTVEGAKEHPHGPLGHYLEVGAPDGIPGNRWLPVDAEGHGVDLRAWLLERHRALAAQAEAEALPVVPRRALKAVPELDAALAADVADVVVDVVLTPAGAPSTCVRAWRGWSPRPTAPGASSCSTTRPTPTCWPPSRPSPPPSGRPASTSPGCRAVRCCPRPRAGSGGVRRLPHRRR</sequence>
<evidence type="ECO:0000313" key="3">
    <source>
        <dbReference type="Proteomes" id="UP000297025"/>
    </source>
</evidence>
<feature type="compositionally biased region" description="Low complexity" evidence="1">
    <location>
        <begin position="248"/>
        <end position="258"/>
    </location>
</feature>
<dbReference type="Proteomes" id="UP000297025">
    <property type="component" value="Chromosome"/>
</dbReference>
<name>A0A4P7U9Z9_9ACTN</name>